<keyword evidence="2" id="KW-1133">Transmembrane helix</keyword>
<sequence>MRQQVNLYQPIFRRQEKKFSAEAMLQATGAVVAGVVLLYAYTQWQVSSLRREVQRADQQYATVTKRLTEVSAKFSGQARGVSISDEIARLERKIAEKQRVQEILQRGIFSNTLGFSDYFVSFSRQYTPGVWITGFDIVGGAEQLSLQGRSTNPELVPRYVQRLASEKRLAGIEFQVFQMSRAGTYVDFTLKTAGAHAGATP</sequence>
<keyword evidence="1" id="KW-0175">Coiled coil</keyword>
<evidence type="ECO:0000256" key="2">
    <source>
        <dbReference type="SAM" id="Phobius"/>
    </source>
</evidence>
<dbReference type="InterPro" id="IPR007813">
    <property type="entry name" value="PilN"/>
</dbReference>
<reference evidence="3 4" key="1">
    <citation type="journal article" date="2016" name="Nat. Commun.">
        <title>Thousands of microbial genomes shed light on interconnected biogeochemical processes in an aquifer system.</title>
        <authorList>
            <person name="Anantharaman K."/>
            <person name="Brown C.T."/>
            <person name="Hug L.A."/>
            <person name="Sharon I."/>
            <person name="Castelle C.J."/>
            <person name="Probst A.J."/>
            <person name="Thomas B.C."/>
            <person name="Singh A."/>
            <person name="Wilkins M.J."/>
            <person name="Karaoz U."/>
            <person name="Brodie E.L."/>
            <person name="Williams K.H."/>
            <person name="Hubbard S.S."/>
            <person name="Banfield J.F."/>
        </authorList>
    </citation>
    <scope>NUCLEOTIDE SEQUENCE [LARGE SCALE GENOMIC DNA]</scope>
</reference>
<dbReference type="AlphaFoldDB" id="A0A1F6U3C4"/>
<evidence type="ECO:0008006" key="5">
    <source>
        <dbReference type="Google" id="ProtNLM"/>
    </source>
</evidence>
<evidence type="ECO:0000256" key="1">
    <source>
        <dbReference type="SAM" id="Coils"/>
    </source>
</evidence>
<accession>A0A1F6U3C4</accession>
<evidence type="ECO:0000313" key="3">
    <source>
        <dbReference type="EMBL" id="OGI51893.1"/>
    </source>
</evidence>
<protein>
    <recommendedName>
        <fullName evidence="5">Fimbrial assembly protein</fullName>
    </recommendedName>
</protein>
<gene>
    <name evidence="3" type="ORF">A3B81_02890</name>
</gene>
<proteinExistence type="predicted"/>
<name>A0A1F6U3C4_9PROT</name>
<feature type="coiled-coil region" evidence="1">
    <location>
        <begin position="46"/>
        <end position="107"/>
    </location>
</feature>
<dbReference type="EMBL" id="MFTA01000043">
    <property type="protein sequence ID" value="OGI51893.1"/>
    <property type="molecule type" value="Genomic_DNA"/>
</dbReference>
<feature type="transmembrane region" description="Helical" evidence="2">
    <location>
        <begin position="21"/>
        <end position="41"/>
    </location>
</feature>
<evidence type="ECO:0000313" key="4">
    <source>
        <dbReference type="Proteomes" id="UP000179362"/>
    </source>
</evidence>
<dbReference type="Pfam" id="PF05137">
    <property type="entry name" value="PilN"/>
    <property type="match status" value="1"/>
</dbReference>
<dbReference type="Proteomes" id="UP000179362">
    <property type="component" value="Unassembled WGS sequence"/>
</dbReference>
<keyword evidence="2" id="KW-0472">Membrane</keyword>
<keyword evidence="2" id="KW-0812">Transmembrane</keyword>
<comment type="caution">
    <text evidence="3">The sequence shown here is derived from an EMBL/GenBank/DDBJ whole genome shotgun (WGS) entry which is preliminary data.</text>
</comment>
<organism evidence="3 4">
    <name type="scientific">Candidatus Muproteobacteria bacterium RIFCSPHIGHO2_02_FULL_65_16</name>
    <dbReference type="NCBI Taxonomy" id="1817766"/>
    <lineage>
        <taxon>Bacteria</taxon>
        <taxon>Pseudomonadati</taxon>
        <taxon>Pseudomonadota</taxon>
        <taxon>Candidatus Muproteobacteria</taxon>
    </lineage>
</organism>